<accession>A0A1H3ARX6</accession>
<reference evidence="10 11" key="1">
    <citation type="submission" date="2016-10" db="EMBL/GenBank/DDBJ databases">
        <authorList>
            <person name="de Groot N.N."/>
        </authorList>
    </citation>
    <scope>NUCLEOTIDE SEQUENCE [LARGE SCALE GENOMIC DNA]</scope>
    <source>
        <strain evidence="10 11">DSM 17890</strain>
    </source>
</reference>
<evidence type="ECO:0000256" key="3">
    <source>
        <dbReference type="ARBA" id="ARBA00022475"/>
    </source>
</evidence>
<comment type="subcellular location">
    <subcellularLocation>
        <location evidence="1">Cell inner membrane</location>
        <topology evidence="1">Multi-pass membrane protein</topology>
    </subcellularLocation>
</comment>
<evidence type="ECO:0000256" key="5">
    <source>
        <dbReference type="ARBA" id="ARBA00022692"/>
    </source>
</evidence>
<keyword evidence="3" id="KW-1003">Cell membrane</keyword>
<evidence type="ECO:0000256" key="2">
    <source>
        <dbReference type="ARBA" id="ARBA00022448"/>
    </source>
</evidence>
<dbReference type="RefSeq" id="WP_176954754.1">
    <property type="nucleotide sequence ID" value="NZ_FNMZ01000004.1"/>
</dbReference>
<keyword evidence="5 9" id="KW-0812">Transmembrane</keyword>
<keyword evidence="4" id="KW-0997">Cell inner membrane</keyword>
<evidence type="ECO:0000256" key="6">
    <source>
        <dbReference type="ARBA" id="ARBA00022989"/>
    </source>
</evidence>
<feature type="transmembrane region" description="Helical" evidence="9">
    <location>
        <begin position="81"/>
        <end position="101"/>
    </location>
</feature>
<dbReference type="Proteomes" id="UP000199118">
    <property type="component" value="Unassembled WGS sequence"/>
</dbReference>
<comment type="similarity">
    <text evidence="8">Belongs to the TsuA/YedE (TC 9.B.102) family.</text>
</comment>
<dbReference type="EMBL" id="FNMZ01000004">
    <property type="protein sequence ID" value="SDX32426.1"/>
    <property type="molecule type" value="Genomic_DNA"/>
</dbReference>
<evidence type="ECO:0000256" key="9">
    <source>
        <dbReference type="SAM" id="Phobius"/>
    </source>
</evidence>
<dbReference type="GO" id="GO:0005886">
    <property type="term" value="C:plasma membrane"/>
    <property type="evidence" value="ECO:0007669"/>
    <property type="project" value="UniProtKB-SubCell"/>
</dbReference>
<evidence type="ECO:0000313" key="11">
    <source>
        <dbReference type="Proteomes" id="UP000199118"/>
    </source>
</evidence>
<keyword evidence="11" id="KW-1185">Reference proteome</keyword>
<proteinExistence type="inferred from homology"/>
<dbReference type="PANTHER" id="PTHR30574:SF1">
    <property type="entry name" value="SULPHUR TRANSPORT DOMAIN-CONTAINING PROTEIN"/>
    <property type="match status" value="1"/>
</dbReference>
<dbReference type="AlphaFoldDB" id="A0A1H3ARX6"/>
<sequence>MSPDWINGLLGGAMIGASAGLLLLANGRIAGVSGIAGGLVDRVLGGAGARLVTAENALFVLGLLVSPAIFALLGGEIAIELVAGGPALVVAGLLVGFGARLGSGCTSGHGVCGSARLSRRSIVAMATFMATAVATVALVQVW</sequence>
<dbReference type="Pfam" id="PF04143">
    <property type="entry name" value="Sulf_transp"/>
    <property type="match status" value="1"/>
</dbReference>
<feature type="transmembrane region" description="Helical" evidence="9">
    <location>
        <begin position="6"/>
        <end position="25"/>
    </location>
</feature>
<dbReference type="STRING" id="356660.SAMN05444336_104300"/>
<name>A0A1H3ARX6_9RHOB</name>
<dbReference type="PANTHER" id="PTHR30574">
    <property type="entry name" value="INNER MEMBRANE PROTEIN YEDE"/>
    <property type="match status" value="1"/>
</dbReference>
<gene>
    <name evidence="10" type="ORF">SAMN05444336_104300</name>
</gene>
<keyword evidence="2" id="KW-0813">Transport</keyword>
<feature type="transmembrane region" description="Helical" evidence="9">
    <location>
        <begin position="122"/>
        <end position="141"/>
    </location>
</feature>
<evidence type="ECO:0000313" key="10">
    <source>
        <dbReference type="EMBL" id="SDX32426.1"/>
    </source>
</evidence>
<protein>
    <submittedName>
        <fullName evidence="10">Uncharacterized protein</fullName>
    </submittedName>
</protein>
<keyword evidence="6 9" id="KW-1133">Transmembrane helix</keyword>
<evidence type="ECO:0000256" key="4">
    <source>
        <dbReference type="ARBA" id="ARBA00022519"/>
    </source>
</evidence>
<organism evidence="10 11">
    <name type="scientific">Albimonas donghaensis</name>
    <dbReference type="NCBI Taxonomy" id="356660"/>
    <lineage>
        <taxon>Bacteria</taxon>
        <taxon>Pseudomonadati</taxon>
        <taxon>Pseudomonadota</taxon>
        <taxon>Alphaproteobacteria</taxon>
        <taxon>Rhodobacterales</taxon>
        <taxon>Paracoccaceae</taxon>
        <taxon>Albimonas</taxon>
    </lineage>
</organism>
<evidence type="ECO:0000256" key="1">
    <source>
        <dbReference type="ARBA" id="ARBA00004429"/>
    </source>
</evidence>
<dbReference type="InterPro" id="IPR007272">
    <property type="entry name" value="Sulf_transp_TsuA/YedE"/>
</dbReference>
<evidence type="ECO:0000256" key="8">
    <source>
        <dbReference type="ARBA" id="ARBA00035655"/>
    </source>
</evidence>
<feature type="transmembrane region" description="Helical" evidence="9">
    <location>
        <begin position="57"/>
        <end position="75"/>
    </location>
</feature>
<evidence type="ECO:0000256" key="7">
    <source>
        <dbReference type="ARBA" id="ARBA00023136"/>
    </source>
</evidence>
<keyword evidence="7 9" id="KW-0472">Membrane</keyword>